<gene>
    <name evidence="4" type="ORF">LOTGIDRAFT_153402</name>
</gene>
<dbReference type="GeneID" id="20235964"/>
<dbReference type="CDD" id="cd00037">
    <property type="entry name" value="CLECT"/>
    <property type="match status" value="1"/>
</dbReference>
<dbReference type="InterPro" id="IPR016186">
    <property type="entry name" value="C-type_lectin-like/link_sf"/>
</dbReference>
<proteinExistence type="predicted"/>
<dbReference type="RefSeq" id="XP_009055548.1">
    <property type="nucleotide sequence ID" value="XM_009057300.1"/>
</dbReference>
<organism evidence="4 5">
    <name type="scientific">Lottia gigantea</name>
    <name type="common">Giant owl limpet</name>
    <dbReference type="NCBI Taxonomy" id="225164"/>
    <lineage>
        <taxon>Eukaryota</taxon>
        <taxon>Metazoa</taxon>
        <taxon>Spiralia</taxon>
        <taxon>Lophotrochozoa</taxon>
        <taxon>Mollusca</taxon>
        <taxon>Gastropoda</taxon>
        <taxon>Patellogastropoda</taxon>
        <taxon>Lottioidea</taxon>
        <taxon>Lottiidae</taxon>
        <taxon>Lottia</taxon>
    </lineage>
</organism>
<dbReference type="SUPFAM" id="SSF56436">
    <property type="entry name" value="C-type lectin-like"/>
    <property type="match status" value="1"/>
</dbReference>
<dbReference type="HOGENOM" id="CLU_1241357_0_0_1"/>
<dbReference type="AlphaFoldDB" id="V4AFN4"/>
<dbReference type="OMA" id="MTAMQAC"/>
<evidence type="ECO:0000256" key="1">
    <source>
        <dbReference type="ARBA" id="ARBA00023157"/>
    </source>
</evidence>
<dbReference type="PANTHER" id="PTHR22803">
    <property type="entry name" value="MANNOSE, PHOSPHOLIPASE, LECTIN RECEPTOR RELATED"/>
    <property type="match status" value="1"/>
</dbReference>
<dbReference type="PROSITE" id="PS00615">
    <property type="entry name" value="C_TYPE_LECTIN_1"/>
    <property type="match status" value="1"/>
</dbReference>
<keyword evidence="1" id="KW-1015">Disulfide bond</keyword>
<keyword evidence="5" id="KW-1185">Reference proteome</keyword>
<accession>V4AFN4</accession>
<protein>
    <recommendedName>
        <fullName evidence="3">C-type lectin domain-containing protein</fullName>
    </recommendedName>
</protein>
<evidence type="ECO:0000313" key="5">
    <source>
        <dbReference type="Proteomes" id="UP000030746"/>
    </source>
</evidence>
<dbReference type="KEGG" id="lgi:LOTGIDRAFT_153402"/>
<dbReference type="CTD" id="20235964"/>
<dbReference type="Proteomes" id="UP000030746">
    <property type="component" value="Unassembled WGS sequence"/>
</dbReference>
<evidence type="ECO:0000256" key="2">
    <source>
        <dbReference type="SAM" id="SignalP"/>
    </source>
</evidence>
<feature type="signal peptide" evidence="2">
    <location>
        <begin position="1"/>
        <end position="19"/>
    </location>
</feature>
<keyword evidence="2" id="KW-0732">Signal</keyword>
<dbReference type="InterPro" id="IPR050111">
    <property type="entry name" value="C-type_lectin/snaclec_domain"/>
</dbReference>
<feature type="domain" description="C-type lectin" evidence="3">
    <location>
        <begin position="13"/>
        <end position="134"/>
    </location>
</feature>
<evidence type="ECO:0000313" key="4">
    <source>
        <dbReference type="EMBL" id="ESO93930.1"/>
    </source>
</evidence>
<dbReference type="Gene3D" id="3.10.100.10">
    <property type="entry name" value="Mannose-Binding Protein A, subunit A"/>
    <property type="match status" value="1"/>
</dbReference>
<name>V4AFN4_LOTGI</name>
<dbReference type="EMBL" id="KB201890">
    <property type="protein sequence ID" value="ESO93930.1"/>
    <property type="molecule type" value="Genomic_DNA"/>
</dbReference>
<evidence type="ECO:0000259" key="3">
    <source>
        <dbReference type="PROSITE" id="PS50041"/>
    </source>
</evidence>
<dbReference type="InterPro" id="IPR001304">
    <property type="entry name" value="C-type_lectin-like"/>
</dbReference>
<dbReference type="SMART" id="SM00034">
    <property type="entry name" value="CLECT"/>
    <property type="match status" value="1"/>
</dbReference>
<dbReference type="OrthoDB" id="6080845at2759"/>
<reference evidence="4 5" key="1">
    <citation type="journal article" date="2013" name="Nature">
        <title>Insights into bilaterian evolution from three spiralian genomes.</title>
        <authorList>
            <person name="Simakov O."/>
            <person name="Marletaz F."/>
            <person name="Cho S.J."/>
            <person name="Edsinger-Gonzales E."/>
            <person name="Havlak P."/>
            <person name="Hellsten U."/>
            <person name="Kuo D.H."/>
            <person name="Larsson T."/>
            <person name="Lv J."/>
            <person name="Arendt D."/>
            <person name="Savage R."/>
            <person name="Osoegawa K."/>
            <person name="de Jong P."/>
            <person name="Grimwood J."/>
            <person name="Chapman J.A."/>
            <person name="Shapiro H."/>
            <person name="Aerts A."/>
            <person name="Otillar R.P."/>
            <person name="Terry A.Y."/>
            <person name="Boore J.L."/>
            <person name="Grigoriev I.V."/>
            <person name="Lindberg D.R."/>
            <person name="Seaver E.C."/>
            <person name="Weisblat D.A."/>
            <person name="Putnam N.H."/>
            <person name="Rokhsar D.S."/>
        </authorList>
    </citation>
    <scope>NUCLEOTIDE SEQUENCE [LARGE SCALE GENOMIC DNA]</scope>
</reference>
<feature type="chain" id="PRO_5004718574" description="C-type lectin domain-containing protein" evidence="2">
    <location>
        <begin position="20"/>
        <end position="223"/>
    </location>
</feature>
<dbReference type="InterPro" id="IPR016187">
    <property type="entry name" value="CTDL_fold"/>
</dbReference>
<dbReference type="PROSITE" id="PS50041">
    <property type="entry name" value="C_TYPE_LECTIN_2"/>
    <property type="match status" value="1"/>
</dbReference>
<sequence>MDLRLVLCTILAFSNYCTGLVFKYHNSTVLTYHNARIECQTNGYELLVLHSEADITEINNFLDTLDRPQHIWIGLDKYQGKSNFTWLTGNLASFNNWEEGEPDGWSYQHCVCIQKTNLRWNSRRCGYKFNFLCGPLSQPINYDEGGLLVQGPFYLFSQNTSIQSISTMKHSYEKKLRCAHLCSIQVECTDFSLSTVDCTLHLNSVNGSEFTLIGTNLWTRRPR</sequence>
<dbReference type="InterPro" id="IPR018378">
    <property type="entry name" value="C-type_lectin_CS"/>
</dbReference>
<dbReference type="Pfam" id="PF00059">
    <property type="entry name" value="Lectin_C"/>
    <property type="match status" value="1"/>
</dbReference>